<dbReference type="InterPro" id="IPR002223">
    <property type="entry name" value="Kunitz_BPTI"/>
</dbReference>
<dbReference type="Proteomes" id="UP001178508">
    <property type="component" value="Chromosome 13"/>
</dbReference>
<dbReference type="Gene3D" id="4.10.410.10">
    <property type="entry name" value="Pancreatic trypsin inhibitor Kunitz domain"/>
    <property type="match status" value="1"/>
</dbReference>
<dbReference type="FunFam" id="4.10.410.10:FF:000004">
    <property type="entry name" value="Tissue factor pathway inhibitor"/>
    <property type="match status" value="1"/>
</dbReference>
<evidence type="ECO:0000313" key="6">
    <source>
        <dbReference type="Proteomes" id="UP001178508"/>
    </source>
</evidence>
<accession>A0AAV1GBJ7</accession>
<dbReference type="GO" id="GO:0004867">
    <property type="term" value="F:serine-type endopeptidase inhibitor activity"/>
    <property type="evidence" value="ECO:0007669"/>
    <property type="project" value="InterPro"/>
</dbReference>
<dbReference type="SUPFAM" id="SSF57362">
    <property type="entry name" value="BPTI-like"/>
    <property type="match status" value="1"/>
</dbReference>
<reference evidence="5" key="1">
    <citation type="submission" date="2023-08" db="EMBL/GenBank/DDBJ databases">
        <authorList>
            <person name="Alioto T."/>
            <person name="Alioto T."/>
            <person name="Gomez Garrido J."/>
        </authorList>
    </citation>
    <scope>NUCLEOTIDE SEQUENCE</scope>
</reference>
<organism evidence="5 6">
    <name type="scientific">Xyrichtys novacula</name>
    <name type="common">Pearly razorfish</name>
    <name type="synonym">Hemipteronotus novacula</name>
    <dbReference type="NCBI Taxonomy" id="13765"/>
    <lineage>
        <taxon>Eukaryota</taxon>
        <taxon>Metazoa</taxon>
        <taxon>Chordata</taxon>
        <taxon>Craniata</taxon>
        <taxon>Vertebrata</taxon>
        <taxon>Euteleostomi</taxon>
        <taxon>Actinopterygii</taxon>
        <taxon>Neopterygii</taxon>
        <taxon>Teleostei</taxon>
        <taxon>Neoteleostei</taxon>
        <taxon>Acanthomorphata</taxon>
        <taxon>Eupercaria</taxon>
        <taxon>Labriformes</taxon>
        <taxon>Labridae</taxon>
        <taxon>Xyrichtys</taxon>
    </lineage>
</organism>
<evidence type="ECO:0000313" key="5">
    <source>
        <dbReference type="EMBL" id="CAJ1070880.1"/>
    </source>
</evidence>
<evidence type="ECO:0000256" key="1">
    <source>
        <dbReference type="ARBA" id="ARBA00023157"/>
    </source>
</evidence>
<protein>
    <submittedName>
        <fullName evidence="5">Colostrum trypsin inhibitor-like isoform X3</fullName>
    </submittedName>
</protein>
<evidence type="ECO:0000256" key="2">
    <source>
        <dbReference type="SAM" id="MobiDB-lite"/>
    </source>
</evidence>
<dbReference type="PROSITE" id="PS50279">
    <property type="entry name" value="BPTI_KUNITZ_2"/>
    <property type="match status" value="1"/>
</dbReference>
<proteinExistence type="predicted"/>
<feature type="domain" description="BPTI/Kunitz inhibitor" evidence="4">
    <location>
        <begin position="53"/>
        <end position="103"/>
    </location>
</feature>
<feature type="chain" id="PRO_5043471787" evidence="3">
    <location>
        <begin position="22"/>
        <end position="125"/>
    </location>
</feature>
<dbReference type="InterPro" id="IPR050098">
    <property type="entry name" value="TFPI/VKTCI-like"/>
</dbReference>
<keyword evidence="1" id="KW-1015">Disulfide bond</keyword>
<dbReference type="InterPro" id="IPR020901">
    <property type="entry name" value="Prtase_inh_Kunz-CS"/>
</dbReference>
<keyword evidence="6" id="KW-1185">Reference proteome</keyword>
<keyword evidence="3" id="KW-0732">Signal</keyword>
<dbReference type="AlphaFoldDB" id="A0AAV1GBJ7"/>
<sequence length="125" mass="14027">MTKALVFISVLVLGWTWTLQGIYVRRPSDVDEEVSDNVAPAGNRTHVNGTEVCLLAPETGPCRAFVERFFYNSSSKNCETFVFGGCLGNRNNFENVTSCMERCHNTTHGQEEEELDSDELTELDQ</sequence>
<dbReference type="InterPro" id="IPR036880">
    <property type="entry name" value="Kunitz_BPTI_sf"/>
</dbReference>
<evidence type="ECO:0000259" key="4">
    <source>
        <dbReference type="PROSITE" id="PS50279"/>
    </source>
</evidence>
<feature type="region of interest" description="Disordered" evidence="2">
    <location>
        <begin position="106"/>
        <end position="125"/>
    </location>
</feature>
<gene>
    <name evidence="5" type="ORF">XNOV1_A005988</name>
</gene>
<dbReference type="EMBL" id="OY660876">
    <property type="protein sequence ID" value="CAJ1070880.1"/>
    <property type="molecule type" value="Genomic_DNA"/>
</dbReference>
<dbReference type="PANTHER" id="PTHR10083:SF374">
    <property type="entry name" value="BPTI_KUNITZ INHIBITOR DOMAIN-CONTAINING PROTEIN"/>
    <property type="match status" value="1"/>
</dbReference>
<dbReference type="PANTHER" id="PTHR10083">
    <property type="entry name" value="KUNITZ-TYPE PROTEASE INHIBITOR-RELATED"/>
    <property type="match status" value="1"/>
</dbReference>
<dbReference type="GO" id="GO:0005615">
    <property type="term" value="C:extracellular space"/>
    <property type="evidence" value="ECO:0007669"/>
    <property type="project" value="TreeGrafter"/>
</dbReference>
<dbReference type="PRINTS" id="PR00759">
    <property type="entry name" value="BASICPTASE"/>
</dbReference>
<dbReference type="Pfam" id="PF00014">
    <property type="entry name" value="Kunitz_BPTI"/>
    <property type="match status" value="1"/>
</dbReference>
<dbReference type="SMART" id="SM00131">
    <property type="entry name" value="KU"/>
    <property type="match status" value="1"/>
</dbReference>
<dbReference type="PROSITE" id="PS00280">
    <property type="entry name" value="BPTI_KUNITZ_1"/>
    <property type="match status" value="1"/>
</dbReference>
<feature type="signal peptide" evidence="3">
    <location>
        <begin position="1"/>
        <end position="21"/>
    </location>
</feature>
<feature type="compositionally biased region" description="Acidic residues" evidence="2">
    <location>
        <begin position="111"/>
        <end position="125"/>
    </location>
</feature>
<name>A0AAV1GBJ7_XYRNO</name>
<evidence type="ECO:0000256" key="3">
    <source>
        <dbReference type="SAM" id="SignalP"/>
    </source>
</evidence>